<name>A0A9N9PFX2_9HELO</name>
<sequence>MTSPISPEHEGLQTMDFPSGLEVPIHQAPQAFLPHNPLYIVDVERGNSLHGSRRQNGPVPDDCHETQSAGKPTRSLCHNLYRASVAALFLIVAGAAMVWGVGGARLYASEKQHSSNRSCGPSQSCNSSPLAQVVSSFASTYTYEVPQPSPIVRASSNVTQTISLTIVVPSMASTSVSSPLAPCSHTLTSGPEADTRET</sequence>
<gene>
    <name evidence="3" type="ORF">HYFRA_00006371</name>
</gene>
<evidence type="ECO:0008006" key="5">
    <source>
        <dbReference type="Google" id="ProtNLM"/>
    </source>
</evidence>
<proteinExistence type="predicted"/>
<accession>A0A9N9PFX2</accession>
<evidence type="ECO:0000256" key="1">
    <source>
        <dbReference type="SAM" id="MobiDB-lite"/>
    </source>
</evidence>
<keyword evidence="4" id="KW-1185">Reference proteome</keyword>
<keyword evidence="2" id="KW-1133">Transmembrane helix</keyword>
<feature type="region of interest" description="Disordered" evidence="1">
    <location>
        <begin position="175"/>
        <end position="198"/>
    </location>
</feature>
<feature type="transmembrane region" description="Helical" evidence="2">
    <location>
        <begin position="85"/>
        <end position="108"/>
    </location>
</feature>
<feature type="region of interest" description="Disordered" evidence="1">
    <location>
        <begin position="49"/>
        <end position="71"/>
    </location>
</feature>
<organism evidence="3 4">
    <name type="scientific">Hymenoscyphus fraxineus</name>
    <dbReference type="NCBI Taxonomy" id="746836"/>
    <lineage>
        <taxon>Eukaryota</taxon>
        <taxon>Fungi</taxon>
        <taxon>Dikarya</taxon>
        <taxon>Ascomycota</taxon>
        <taxon>Pezizomycotina</taxon>
        <taxon>Leotiomycetes</taxon>
        <taxon>Helotiales</taxon>
        <taxon>Helotiaceae</taxon>
        <taxon>Hymenoscyphus</taxon>
    </lineage>
</organism>
<evidence type="ECO:0000256" key="2">
    <source>
        <dbReference type="SAM" id="Phobius"/>
    </source>
</evidence>
<dbReference type="EMBL" id="CAJVRL010000039">
    <property type="protein sequence ID" value="CAG8950974.1"/>
    <property type="molecule type" value="Genomic_DNA"/>
</dbReference>
<protein>
    <recommendedName>
        <fullName evidence="5">Transmembrane protein</fullName>
    </recommendedName>
</protein>
<reference evidence="3" key="1">
    <citation type="submission" date="2021-07" db="EMBL/GenBank/DDBJ databases">
        <authorList>
            <person name="Durling M."/>
        </authorList>
    </citation>
    <scope>NUCLEOTIDE SEQUENCE</scope>
</reference>
<evidence type="ECO:0000313" key="4">
    <source>
        <dbReference type="Proteomes" id="UP000696280"/>
    </source>
</evidence>
<dbReference type="Proteomes" id="UP000696280">
    <property type="component" value="Unassembled WGS sequence"/>
</dbReference>
<evidence type="ECO:0000313" key="3">
    <source>
        <dbReference type="EMBL" id="CAG8950974.1"/>
    </source>
</evidence>
<keyword evidence="2" id="KW-0472">Membrane</keyword>
<comment type="caution">
    <text evidence="3">The sequence shown here is derived from an EMBL/GenBank/DDBJ whole genome shotgun (WGS) entry which is preliminary data.</text>
</comment>
<keyword evidence="2" id="KW-0812">Transmembrane</keyword>
<dbReference type="AlphaFoldDB" id="A0A9N9PFX2"/>